<comment type="caution">
    <text evidence="6">The sequence shown here is derived from an EMBL/GenBank/DDBJ whole genome shotgun (WGS) entry which is preliminary data.</text>
</comment>
<feature type="active site" description="Proton donor" evidence="4">
    <location>
        <position position="321"/>
    </location>
</feature>
<dbReference type="Pfam" id="PF02156">
    <property type="entry name" value="Glyco_hydro_26"/>
    <property type="match status" value="1"/>
</dbReference>
<name>A0A072NWT2_SCHAZ</name>
<dbReference type="SUPFAM" id="SSF51445">
    <property type="entry name" value="(Trans)glycosidases"/>
    <property type="match status" value="1"/>
</dbReference>
<protein>
    <submittedName>
        <fullName evidence="6">Beta-mannanase</fullName>
    </submittedName>
</protein>
<organism evidence="6 7">
    <name type="scientific">Schinkia azotoformans MEV2011</name>
    <dbReference type="NCBI Taxonomy" id="1348973"/>
    <lineage>
        <taxon>Bacteria</taxon>
        <taxon>Bacillati</taxon>
        <taxon>Bacillota</taxon>
        <taxon>Bacilli</taxon>
        <taxon>Bacillales</taxon>
        <taxon>Bacillaceae</taxon>
        <taxon>Calidifontibacillus/Schinkia group</taxon>
        <taxon>Schinkia</taxon>
    </lineage>
</organism>
<feature type="active site" description="Nucleophile" evidence="4">
    <location>
        <position position="434"/>
    </location>
</feature>
<evidence type="ECO:0000256" key="4">
    <source>
        <dbReference type="PROSITE-ProRule" id="PRU01100"/>
    </source>
</evidence>
<accession>A0A072NWT2</accession>
<dbReference type="Proteomes" id="UP000027936">
    <property type="component" value="Unassembled WGS sequence"/>
</dbReference>
<dbReference type="PANTHER" id="PTHR40079">
    <property type="entry name" value="MANNAN ENDO-1,4-BETA-MANNOSIDASE E-RELATED"/>
    <property type="match status" value="1"/>
</dbReference>
<keyword evidence="3 4" id="KW-0326">Glycosidase</keyword>
<feature type="domain" description="GH26" evidence="5">
    <location>
        <begin position="182"/>
        <end position="494"/>
    </location>
</feature>
<reference evidence="6 7" key="1">
    <citation type="submission" date="2014-04" db="EMBL/GenBank/DDBJ databases">
        <title>Draft genome sequence of Bacillus azotoformans MEV2011, a (co-) denitrifying strain unable to grow in the presence of oxygen.</title>
        <authorList>
            <person name="Nielsen M."/>
            <person name="Schreiber L."/>
            <person name="Finster K."/>
            <person name="Schramm A."/>
        </authorList>
    </citation>
    <scope>NUCLEOTIDE SEQUENCE [LARGE SCALE GENOMIC DNA]</scope>
    <source>
        <strain evidence="6 7">MEV2011</strain>
    </source>
</reference>
<dbReference type="GO" id="GO:0016985">
    <property type="term" value="F:mannan endo-1,4-beta-mannosidase activity"/>
    <property type="evidence" value="ECO:0007669"/>
    <property type="project" value="InterPro"/>
</dbReference>
<sequence>MHKSKLWFYSVLAILLLVLMNDLPINASAANSTYSKYVNTARGYQLNYPSNMEVDDSIEQVRTLIHDEQTQIEIYYDNFYNTVHDANKYINYSNNFIDNKKDHFIEYNKNTKVAGKKVHILKWHRNKLAKVENDKNYYFSAEIIKNKNEIFTIFIKSAQPIYNEIDIVRSFKILKPAGNVAAMPSPLFKQTVPDSKQLSEETKAVLQQYFSNDSSLTWGIFEPSAPGSMTRLNQMEERVNHEFSFLIRYSDLDEQVPLQEFENAYNEGKILELTLQTSHSKIDDSSIFYDILNGKYDEYLHQYAKNIKQFGHPVLFRLNNEMNGDWCVYSSYYFSKDTDLYKEVWKYIYRIFEGEEIDNVLWVWNPNHDSMPGFAWNHPVLYYPGDEYVDIVGLTAYNTGTYYPGEKWNNFYTLYHSLYNEYAALSAKPLMITEFGSNSVGGDKVQWIQNMFSHIETFPRIKVAIWWSGTDWDSNGNPARIYRMDESEAVLDAFRLNLQKYNNSSVVGF</sequence>
<dbReference type="RefSeq" id="WP_035196451.1">
    <property type="nucleotide sequence ID" value="NZ_JJRY01000012.1"/>
</dbReference>
<dbReference type="GO" id="GO:0006080">
    <property type="term" value="P:substituted mannan metabolic process"/>
    <property type="evidence" value="ECO:0007669"/>
    <property type="project" value="InterPro"/>
</dbReference>
<dbReference type="PANTHER" id="PTHR40079:SF4">
    <property type="entry name" value="GH26 DOMAIN-CONTAINING PROTEIN-RELATED"/>
    <property type="match status" value="1"/>
</dbReference>
<dbReference type="AlphaFoldDB" id="A0A072NWT2"/>
<evidence type="ECO:0000313" key="6">
    <source>
        <dbReference type="EMBL" id="KEF37675.1"/>
    </source>
</evidence>
<dbReference type="Gene3D" id="3.20.20.80">
    <property type="entry name" value="Glycosidases"/>
    <property type="match status" value="1"/>
</dbReference>
<evidence type="ECO:0000256" key="3">
    <source>
        <dbReference type="ARBA" id="ARBA00023295"/>
    </source>
</evidence>
<comment type="similarity">
    <text evidence="1 4">Belongs to the glycosyl hydrolase 26 family.</text>
</comment>
<proteinExistence type="inferred from homology"/>
<dbReference type="OrthoDB" id="185675at2"/>
<evidence type="ECO:0000259" key="5">
    <source>
        <dbReference type="PROSITE" id="PS51764"/>
    </source>
</evidence>
<evidence type="ECO:0000313" key="7">
    <source>
        <dbReference type="Proteomes" id="UP000027936"/>
    </source>
</evidence>
<evidence type="ECO:0000256" key="2">
    <source>
        <dbReference type="ARBA" id="ARBA00022801"/>
    </source>
</evidence>
<dbReference type="PATRIC" id="fig|1348973.3.peg.2880"/>
<dbReference type="EMBL" id="JJRY01000012">
    <property type="protein sequence ID" value="KEF37675.1"/>
    <property type="molecule type" value="Genomic_DNA"/>
</dbReference>
<gene>
    <name evidence="6" type="ORF">M670_02977</name>
</gene>
<dbReference type="InterPro" id="IPR017853">
    <property type="entry name" value="GH"/>
</dbReference>
<dbReference type="InterPro" id="IPR022790">
    <property type="entry name" value="GH26_dom"/>
</dbReference>
<evidence type="ECO:0000256" key="1">
    <source>
        <dbReference type="ARBA" id="ARBA00007754"/>
    </source>
</evidence>
<dbReference type="InterPro" id="IPR000805">
    <property type="entry name" value="Glyco_hydro_26"/>
</dbReference>
<dbReference type="PROSITE" id="PS51764">
    <property type="entry name" value="GH26"/>
    <property type="match status" value="1"/>
</dbReference>
<keyword evidence="2 4" id="KW-0378">Hydrolase</keyword>